<evidence type="ECO:0000313" key="1">
    <source>
        <dbReference type="EMBL" id="MBX25819.1"/>
    </source>
</evidence>
<dbReference type="AlphaFoldDB" id="A0A2P2M6H2"/>
<organism evidence="1">
    <name type="scientific">Rhizophora mucronata</name>
    <name type="common">Asiatic mangrove</name>
    <dbReference type="NCBI Taxonomy" id="61149"/>
    <lineage>
        <taxon>Eukaryota</taxon>
        <taxon>Viridiplantae</taxon>
        <taxon>Streptophyta</taxon>
        <taxon>Embryophyta</taxon>
        <taxon>Tracheophyta</taxon>
        <taxon>Spermatophyta</taxon>
        <taxon>Magnoliopsida</taxon>
        <taxon>eudicotyledons</taxon>
        <taxon>Gunneridae</taxon>
        <taxon>Pentapetalae</taxon>
        <taxon>rosids</taxon>
        <taxon>fabids</taxon>
        <taxon>Malpighiales</taxon>
        <taxon>Rhizophoraceae</taxon>
        <taxon>Rhizophora</taxon>
    </lineage>
</organism>
<reference evidence="1" key="1">
    <citation type="submission" date="2018-02" db="EMBL/GenBank/DDBJ databases">
        <title>Rhizophora mucronata_Transcriptome.</title>
        <authorList>
            <person name="Meera S.P."/>
            <person name="Sreeshan A."/>
            <person name="Augustine A."/>
        </authorList>
    </citation>
    <scope>NUCLEOTIDE SEQUENCE</scope>
    <source>
        <tissue evidence="1">Leaf</tissue>
    </source>
</reference>
<proteinExistence type="predicted"/>
<sequence length="88" mass="11248">MMRRRHRWQLSLQLKPLFEEFMLPRRMMICLQLRPFLHLWRQSLSLHDKKLQNFKMIIKHWIVSLNQKRQLCWKLRGLFKLPWLRPLW</sequence>
<name>A0A2P2M6H2_RHIMU</name>
<accession>A0A2P2M6H2</accession>
<dbReference type="EMBL" id="GGEC01045335">
    <property type="protein sequence ID" value="MBX25819.1"/>
    <property type="molecule type" value="Transcribed_RNA"/>
</dbReference>
<protein>
    <submittedName>
        <fullName evidence="1">Microtubule-associated protein 70-2</fullName>
    </submittedName>
</protein>